<dbReference type="EMBL" id="SJPP01000001">
    <property type="protein sequence ID" value="TWU14614.1"/>
    <property type="molecule type" value="Genomic_DNA"/>
</dbReference>
<name>A0A5C6BVA1_9PLAN</name>
<feature type="region of interest" description="Disordered" evidence="1">
    <location>
        <begin position="276"/>
        <end position="342"/>
    </location>
</feature>
<accession>A0A5C6BVA1</accession>
<protein>
    <recommendedName>
        <fullName evidence="3">Peptidase MA-like domain-containing protein</fullName>
    </recommendedName>
</protein>
<gene>
    <name evidence="4" type="ORF">CA54_34830</name>
</gene>
<feature type="compositionally biased region" description="Polar residues" evidence="1">
    <location>
        <begin position="384"/>
        <end position="406"/>
    </location>
</feature>
<proteinExistence type="predicted"/>
<feature type="chain" id="PRO_5022850709" description="Peptidase MA-like domain-containing protein" evidence="2">
    <location>
        <begin position="23"/>
        <end position="425"/>
    </location>
</feature>
<keyword evidence="2" id="KW-0732">Signal</keyword>
<feature type="compositionally biased region" description="Polar residues" evidence="1">
    <location>
        <begin position="327"/>
        <end position="338"/>
    </location>
</feature>
<evidence type="ECO:0000256" key="1">
    <source>
        <dbReference type="SAM" id="MobiDB-lite"/>
    </source>
</evidence>
<feature type="domain" description="Peptidase MA-like" evidence="3">
    <location>
        <begin position="116"/>
        <end position="245"/>
    </location>
</feature>
<feature type="signal peptide" evidence="2">
    <location>
        <begin position="1"/>
        <end position="22"/>
    </location>
</feature>
<dbReference type="OrthoDB" id="260154at2"/>
<keyword evidence="5" id="KW-1185">Reference proteome</keyword>
<comment type="caution">
    <text evidence="4">The sequence shown here is derived from an EMBL/GenBank/DDBJ whole genome shotgun (WGS) entry which is preliminary data.</text>
</comment>
<dbReference type="Pfam" id="PF13485">
    <property type="entry name" value="Peptidase_MA_2"/>
    <property type="match status" value="1"/>
</dbReference>
<reference evidence="4 5" key="1">
    <citation type="submission" date="2019-02" db="EMBL/GenBank/DDBJ databases">
        <title>Deep-cultivation of Planctomycetes and their phenomic and genomic characterization uncovers novel biology.</title>
        <authorList>
            <person name="Wiegand S."/>
            <person name="Jogler M."/>
            <person name="Boedeker C."/>
            <person name="Pinto D."/>
            <person name="Vollmers J."/>
            <person name="Rivas-Marin E."/>
            <person name="Kohn T."/>
            <person name="Peeters S.H."/>
            <person name="Heuer A."/>
            <person name="Rast P."/>
            <person name="Oberbeckmann S."/>
            <person name="Bunk B."/>
            <person name="Jeske O."/>
            <person name="Meyerdierks A."/>
            <person name="Storesund J.E."/>
            <person name="Kallscheuer N."/>
            <person name="Luecker S."/>
            <person name="Lage O.M."/>
            <person name="Pohl T."/>
            <person name="Merkel B.J."/>
            <person name="Hornburger P."/>
            <person name="Mueller R.-W."/>
            <person name="Bruemmer F."/>
            <person name="Labrenz M."/>
            <person name="Spormann A.M."/>
            <person name="Op Den Camp H."/>
            <person name="Overmann J."/>
            <person name="Amann R."/>
            <person name="Jetten M.S.M."/>
            <person name="Mascher T."/>
            <person name="Medema M.H."/>
            <person name="Devos D.P."/>
            <person name="Kaster A.-K."/>
            <person name="Ovreas L."/>
            <person name="Rohde M."/>
            <person name="Galperin M.Y."/>
            <person name="Jogler C."/>
        </authorList>
    </citation>
    <scope>NUCLEOTIDE SEQUENCE [LARGE SCALE GENOMIC DNA]</scope>
    <source>
        <strain evidence="4 5">CA54</strain>
    </source>
</reference>
<evidence type="ECO:0000313" key="5">
    <source>
        <dbReference type="Proteomes" id="UP000320735"/>
    </source>
</evidence>
<dbReference type="AlphaFoldDB" id="A0A5C6BVA1"/>
<evidence type="ECO:0000313" key="4">
    <source>
        <dbReference type="EMBL" id="TWU14614.1"/>
    </source>
</evidence>
<feature type="region of interest" description="Disordered" evidence="1">
    <location>
        <begin position="361"/>
        <end position="425"/>
    </location>
</feature>
<evidence type="ECO:0000256" key="2">
    <source>
        <dbReference type="SAM" id="SignalP"/>
    </source>
</evidence>
<evidence type="ECO:0000259" key="3">
    <source>
        <dbReference type="Pfam" id="PF13485"/>
    </source>
</evidence>
<dbReference type="RefSeq" id="WP_146371901.1">
    <property type="nucleotide sequence ID" value="NZ_SJPP01000001.1"/>
</dbReference>
<sequence precursor="true">MDALLIRLALAAAAITSMGASYQSPNFTVTAPTEKMAQQVAQHAEHHRRELAMAWLGHELPNWYSPCPVKVKVGQLGAGGYTSFSFDRGKSGQMEVFGWNMVVQGSLERVLDSVIPHEVSHTIFACHFRRPLPRWADEGAATLAEHESEKRRQLMTVKQILHTSQRIPLRKLLSMKEYPKDPQAVLSLYAQGYTLAELLVQTEGKECYLKFLAESEKLGWDRAIKKHYGYHNLESLEKRWENWIEEGCPRLDRQEAPLLAAGNSNNRNNENLVVRSQTPDEPEAELQSGVAAKNGPLSRLVAPRPKVAARPRRTTQPTALAAAARQTRPNTKTNSRSGNDGWIAIRTSGRALPAMATSQTIAAANRREQTNVRSRRRTNSNTTDLPETTETPRSWPGSKTSNQRQISADRRTKKRSEFPDRTSRQ</sequence>
<dbReference type="InterPro" id="IPR039568">
    <property type="entry name" value="Peptidase_MA-like_dom"/>
</dbReference>
<dbReference type="Proteomes" id="UP000320735">
    <property type="component" value="Unassembled WGS sequence"/>
</dbReference>
<organism evidence="4 5">
    <name type="scientific">Symmachiella macrocystis</name>
    <dbReference type="NCBI Taxonomy" id="2527985"/>
    <lineage>
        <taxon>Bacteria</taxon>
        <taxon>Pseudomonadati</taxon>
        <taxon>Planctomycetota</taxon>
        <taxon>Planctomycetia</taxon>
        <taxon>Planctomycetales</taxon>
        <taxon>Planctomycetaceae</taxon>
        <taxon>Symmachiella</taxon>
    </lineage>
</organism>
<feature type="compositionally biased region" description="Basic and acidic residues" evidence="1">
    <location>
        <begin position="407"/>
        <end position="425"/>
    </location>
</feature>